<evidence type="ECO:0000256" key="3">
    <source>
        <dbReference type="ARBA" id="ARBA00022801"/>
    </source>
</evidence>
<dbReference type="InterPro" id="IPR020891">
    <property type="entry name" value="UPF0758_CS"/>
</dbReference>
<dbReference type="AlphaFoldDB" id="A0A1I5XFM7"/>
<dbReference type="InterPro" id="IPR037518">
    <property type="entry name" value="MPN"/>
</dbReference>
<dbReference type="PANTHER" id="PTHR30471:SF3">
    <property type="entry name" value="UPF0758 PROTEIN YEES-RELATED"/>
    <property type="match status" value="1"/>
</dbReference>
<evidence type="ECO:0000256" key="4">
    <source>
        <dbReference type="ARBA" id="ARBA00022833"/>
    </source>
</evidence>
<evidence type="ECO:0000259" key="6">
    <source>
        <dbReference type="PROSITE" id="PS50249"/>
    </source>
</evidence>
<evidence type="ECO:0000256" key="5">
    <source>
        <dbReference type="ARBA" id="ARBA00023049"/>
    </source>
</evidence>
<dbReference type="PANTHER" id="PTHR30471">
    <property type="entry name" value="DNA REPAIR PROTEIN RADC"/>
    <property type="match status" value="1"/>
</dbReference>
<evidence type="ECO:0000313" key="7">
    <source>
        <dbReference type="EMBL" id="SFQ30724.1"/>
    </source>
</evidence>
<accession>A0A1I5XFM7</accession>
<dbReference type="PROSITE" id="PS01302">
    <property type="entry name" value="UPF0758"/>
    <property type="match status" value="1"/>
</dbReference>
<dbReference type="InterPro" id="IPR025657">
    <property type="entry name" value="RadC_JAB"/>
</dbReference>
<name>A0A1I5XFM7_9GAMM</name>
<protein>
    <submittedName>
        <fullName evidence="7">DNA repair protein RadC</fullName>
    </submittedName>
</protein>
<dbReference type="OrthoDB" id="9804482at2"/>
<feature type="domain" description="MPN" evidence="6">
    <location>
        <begin position="43"/>
        <end position="165"/>
    </location>
</feature>
<proteinExistence type="predicted"/>
<dbReference type="CDD" id="cd08071">
    <property type="entry name" value="MPN_DUF2466"/>
    <property type="match status" value="1"/>
</dbReference>
<evidence type="ECO:0000313" key="8">
    <source>
        <dbReference type="Proteomes" id="UP000243084"/>
    </source>
</evidence>
<dbReference type="GO" id="GO:0006508">
    <property type="term" value="P:proteolysis"/>
    <property type="evidence" value="ECO:0007669"/>
    <property type="project" value="UniProtKB-KW"/>
</dbReference>
<dbReference type="NCBIfam" id="TIGR00608">
    <property type="entry name" value="radc"/>
    <property type="match status" value="1"/>
</dbReference>
<organism evidence="7 8">
    <name type="scientific">Geopseudomonas sagittaria</name>
    <dbReference type="NCBI Taxonomy" id="1135990"/>
    <lineage>
        <taxon>Bacteria</taxon>
        <taxon>Pseudomonadati</taxon>
        <taxon>Pseudomonadota</taxon>
        <taxon>Gammaproteobacteria</taxon>
        <taxon>Pseudomonadales</taxon>
        <taxon>Pseudomonadaceae</taxon>
        <taxon>Geopseudomonas</taxon>
    </lineage>
</organism>
<evidence type="ECO:0000256" key="1">
    <source>
        <dbReference type="ARBA" id="ARBA00022670"/>
    </source>
</evidence>
<dbReference type="EMBL" id="FOXM01000016">
    <property type="protein sequence ID" value="SFQ30724.1"/>
    <property type="molecule type" value="Genomic_DNA"/>
</dbReference>
<reference evidence="8" key="1">
    <citation type="submission" date="2016-10" db="EMBL/GenBank/DDBJ databases">
        <authorList>
            <person name="Varghese N."/>
            <person name="Submissions S."/>
        </authorList>
    </citation>
    <scope>NUCLEOTIDE SEQUENCE [LARGE SCALE GENOMIC DNA]</scope>
    <source>
        <strain evidence="8">JCM 18195</strain>
    </source>
</reference>
<dbReference type="Proteomes" id="UP000243084">
    <property type="component" value="Unassembled WGS sequence"/>
</dbReference>
<dbReference type="GO" id="GO:0008237">
    <property type="term" value="F:metallopeptidase activity"/>
    <property type="evidence" value="ECO:0007669"/>
    <property type="project" value="UniProtKB-KW"/>
</dbReference>
<dbReference type="InterPro" id="IPR001405">
    <property type="entry name" value="UPF0758"/>
</dbReference>
<keyword evidence="8" id="KW-1185">Reference proteome</keyword>
<gene>
    <name evidence="7" type="ORF">SAMN05216229_11634</name>
</gene>
<evidence type="ECO:0000256" key="2">
    <source>
        <dbReference type="ARBA" id="ARBA00022723"/>
    </source>
</evidence>
<dbReference type="GO" id="GO:0046872">
    <property type="term" value="F:metal ion binding"/>
    <property type="evidence" value="ECO:0007669"/>
    <property type="project" value="UniProtKB-KW"/>
</dbReference>
<dbReference type="PROSITE" id="PS50249">
    <property type="entry name" value="MPN"/>
    <property type="match status" value="1"/>
</dbReference>
<keyword evidence="5" id="KW-0482">Metalloprotease</keyword>
<keyword evidence="4" id="KW-0862">Zinc</keyword>
<dbReference type="Pfam" id="PF04002">
    <property type="entry name" value="RadC"/>
    <property type="match status" value="1"/>
</dbReference>
<keyword evidence="2" id="KW-0479">Metal-binding</keyword>
<dbReference type="Gene3D" id="3.40.140.10">
    <property type="entry name" value="Cytidine Deaminase, domain 2"/>
    <property type="match status" value="1"/>
</dbReference>
<dbReference type="RefSeq" id="WP_092433754.1">
    <property type="nucleotide sequence ID" value="NZ_FOXM01000016.1"/>
</dbReference>
<sequence length="165" mass="18708">MNLSLSLIETSDHTQDQQRAQEDQVIAEAMRIIDQRMFQRGAALTSPDEVRDFLKLQLAMQEHEVFAVVFLDTRHRVLAFEVLFQGSIDGASVYPRQVVKRSLYWNSAAVIFTHNHPSGCAEPSQADRILTQKLKDALALVEVRVLDHFIVGEGQPLSLAEYGWM</sequence>
<keyword evidence="3" id="KW-0378">Hydrolase</keyword>
<keyword evidence="1" id="KW-0645">Protease</keyword>